<dbReference type="PANTHER" id="PTHR47197">
    <property type="entry name" value="PROTEIN NIRF"/>
    <property type="match status" value="1"/>
</dbReference>
<dbReference type="SUPFAM" id="SSF50969">
    <property type="entry name" value="YVTN repeat-like/Quinoprotein amine dehydrogenase"/>
    <property type="match status" value="1"/>
</dbReference>
<dbReference type="Gene3D" id="2.130.10.10">
    <property type="entry name" value="YVTN repeat-like/Quinoprotein amine dehydrogenase"/>
    <property type="match status" value="1"/>
</dbReference>
<dbReference type="InterPro" id="IPR015943">
    <property type="entry name" value="WD40/YVTN_repeat-like_dom_sf"/>
</dbReference>
<evidence type="ECO:0000313" key="3">
    <source>
        <dbReference type="Proteomes" id="UP000246005"/>
    </source>
</evidence>
<dbReference type="InterPro" id="IPR051200">
    <property type="entry name" value="Host-pathogen_enzymatic-act"/>
</dbReference>
<dbReference type="InterPro" id="IPR011044">
    <property type="entry name" value="Quino_amine_DH_bsu"/>
</dbReference>
<evidence type="ECO:0000256" key="1">
    <source>
        <dbReference type="SAM" id="SignalP"/>
    </source>
</evidence>
<dbReference type="PROSITE" id="PS51257">
    <property type="entry name" value="PROKAR_LIPOPROTEIN"/>
    <property type="match status" value="1"/>
</dbReference>
<feature type="chain" id="PRO_5039625742" evidence="1">
    <location>
        <begin position="31"/>
        <end position="427"/>
    </location>
</feature>
<protein>
    <submittedName>
        <fullName evidence="2">Uncharacterized protein</fullName>
    </submittedName>
</protein>
<comment type="caution">
    <text evidence="2">The sequence shown here is derived from an EMBL/GenBank/DDBJ whole genome shotgun (WGS) entry which is preliminary data.</text>
</comment>
<gene>
    <name evidence="2" type="ORF">C8D88_111122</name>
</gene>
<evidence type="ECO:0000313" key="2">
    <source>
        <dbReference type="EMBL" id="PWK83237.1"/>
    </source>
</evidence>
<sequence>MCPREPDRLNRCSKPMRLGALVLTVSLVTAACTEPSAPSPASDVVFFDSDHGITVADNHGEVKSGDATVASPDWSRLYAVRGDKLITFDPKTNQELAGTGLPRRLTARVASPAGTLVALTADSSAHHDPTHRPAGRERSTIVVADPSGARPAREFDLPGNFEPEAFSADDAYLFVLEYLPANAPERYRVRRVELATGQVQPLLLRDKQLIPPGAEEEMRGEGRQAVLSPDRTRLYTLYLHQGDHQHTRDLLPGRRGADGQAVHAFVHVLSLSEGWAYCLDLPDPFGLHPAGAHALTISPDGKRLYIGEMTTKQIAIADTESLTVTKVAKIPDDLLSGDGTAMLTSPDGSTLYLTSSNVLRRLDSATLRVDGAWPLPAAVRGLAVSPDGRQVLLGQTNSIARVDTSTGQVLDTFAAPGLLTLRNSTKR</sequence>
<dbReference type="AlphaFoldDB" id="A0A316HRF0"/>
<accession>A0A316HRF0</accession>
<name>A0A316HRF0_9PSEU</name>
<organism evidence="2 3">
    <name type="scientific">Lentzea atacamensis</name>
    <dbReference type="NCBI Taxonomy" id="531938"/>
    <lineage>
        <taxon>Bacteria</taxon>
        <taxon>Bacillati</taxon>
        <taxon>Actinomycetota</taxon>
        <taxon>Actinomycetes</taxon>
        <taxon>Pseudonocardiales</taxon>
        <taxon>Pseudonocardiaceae</taxon>
        <taxon>Lentzea</taxon>
    </lineage>
</organism>
<dbReference type="PANTHER" id="PTHR47197:SF3">
    <property type="entry name" value="DIHYDRO-HEME D1 DEHYDROGENASE"/>
    <property type="match status" value="1"/>
</dbReference>
<keyword evidence="1" id="KW-0732">Signal</keyword>
<dbReference type="EMBL" id="QGHB01000011">
    <property type="protein sequence ID" value="PWK83237.1"/>
    <property type="molecule type" value="Genomic_DNA"/>
</dbReference>
<feature type="signal peptide" evidence="1">
    <location>
        <begin position="1"/>
        <end position="30"/>
    </location>
</feature>
<dbReference type="Proteomes" id="UP000246005">
    <property type="component" value="Unassembled WGS sequence"/>
</dbReference>
<reference evidence="2 3" key="1">
    <citation type="submission" date="2018-05" db="EMBL/GenBank/DDBJ databases">
        <title>Genomic Encyclopedia of Type Strains, Phase IV (KMG-IV): sequencing the most valuable type-strain genomes for metagenomic binning, comparative biology and taxonomic classification.</title>
        <authorList>
            <person name="Goeker M."/>
        </authorList>
    </citation>
    <scope>NUCLEOTIDE SEQUENCE [LARGE SCALE GENOMIC DNA]</scope>
    <source>
        <strain evidence="2 3">DSM 45480</strain>
    </source>
</reference>
<proteinExistence type="predicted"/>